<name>A0A4Z1EFT2_9HELO</name>
<dbReference type="Proteomes" id="UP000297777">
    <property type="component" value="Unassembled WGS sequence"/>
</dbReference>
<accession>A0A4Z1EFT2</accession>
<evidence type="ECO:0000313" key="2">
    <source>
        <dbReference type="Proteomes" id="UP000297777"/>
    </source>
</evidence>
<reference evidence="1 2" key="1">
    <citation type="submission" date="2017-12" db="EMBL/GenBank/DDBJ databases">
        <title>Comparative genomics of Botrytis spp.</title>
        <authorList>
            <person name="Valero-Jimenez C.A."/>
            <person name="Tapia P."/>
            <person name="Veloso J."/>
            <person name="Silva-Moreno E."/>
            <person name="Staats M."/>
            <person name="Valdes J.H."/>
            <person name="Van Kan J.A.L."/>
        </authorList>
    </citation>
    <scope>NUCLEOTIDE SEQUENCE [LARGE SCALE GENOMIC DNA]</scope>
    <source>
        <strain evidence="1 2">Bt9001</strain>
    </source>
</reference>
<sequence length="78" mass="8097">MPSSDNIVQVRVGHRLEKCPALQPVFAYAITGCSSTSPVALAKTNISFHTKCTIKSLGSTGATIGSISIPVGIINLLN</sequence>
<dbReference type="EMBL" id="PQXH01000169">
    <property type="protein sequence ID" value="TGO09353.1"/>
    <property type="molecule type" value="Genomic_DNA"/>
</dbReference>
<gene>
    <name evidence="1" type="ORF">BTUL_0169g00010</name>
</gene>
<protein>
    <submittedName>
        <fullName evidence="1">Uncharacterized protein</fullName>
    </submittedName>
</protein>
<proteinExistence type="predicted"/>
<evidence type="ECO:0000313" key="1">
    <source>
        <dbReference type="EMBL" id="TGO09353.1"/>
    </source>
</evidence>
<organism evidence="1 2">
    <name type="scientific">Botrytis tulipae</name>
    <dbReference type="NCBI Taxonomy" id="87230"/>
    <lineage>
        <taxon>Eukaryota</taxon>
        <taxon>Fungi</taxon>
        <taxon>Dikarya</taxon>
        <taxon>Ascomycota</taxon>
        <taxon>Pezizomycotina</taxon>
        <taxon>Leotiomycetes</taxon>
        <taxon>Helotiales</taxon>
        <taxon>Sclerotiniaceae</taxon>
        <taxon>Botrytis</taxon>
    </lineage>
</organism>
<comment type="caution">
    <text evidence="1">The sequence shown here is derived from an EMBL/GenBank/DDBJ whole genome shotgun (WGS) entry which is preliminary data.</text>
</comment>
<keyword evidence="2" id="KW-1185">Reference proteome</keyword>
<dbReference type="AlphaFoldDB" id="A0A4Z1EFT2"/>